<dbReference type="HOGENOM" id="CLU_2469036_0_0_1"/>
<evidence type="ECO:0000313" key="2">
    <source>
        <dbReference type="Proteomes" id="UP000030653"/>
    </source>
</evidence>
<evidence type="ECO:0000313" key="1">
    <source>
        <dbReference type="EMBL" id="EJT99846.1"/>
    </source>
</evidence>
<gene>
    <name evidence="1" type="ORF">DACRYDRAFT_109270</name>
</gene>
<dbReference type="RefSeq" id="XP_040626744.1">
    <property type="nucleotide sequence ID" value="XM_040768854.1"/>
</dbReference>
<proteinExistence type="predicted"/>
<keyword evidence="2" id="KW-1185">Reference proteome</keyword>
<sequence length="88" mass="9631">MSCIDMGSLDTHENLFHPGPTILTSLHLALASPNMIHFTSSPSVPLGSSYPTTQMDGAHRLRYLNVTKDPIGTPIKYVLILDLNLTKI</sequence>
<dbReference type="AlphaFoldDB" id="M5G1T0"/>
<name>M5G1T0_DACPD</name>
<reference evidence="1 2" key="1">
    <citation type="journal article" date="2012" name="Science">
        <title>The Paleozoic origin of enzymatic lignin decomposition reconstructed from 31 fungal genomes.</title>
        <authorList>
            <person name="Floudas D."/>
            <person name="Binder M."/>
            <person name="Riley R."/>
            <person name="Barry K."/>
            <person name="Blanchette R.A."/>
            <person name="Henrissat B."/>
            <person name="Martinez A.T."/>
            <person name="Otillar R."/>
            <person name="Spatafora J.W."/>
            <person name="Yadav J.S."/>
            <person name="Aerts A."/>
            <person name="Benoit I."/>
            <person name="Boyd A."/>
            <person name="Carlson A."/>
            <person name="Copeland A."/>
            <person name="Coutinho P.M."/>
            <person name="de Vries R.P."/>
            <person name="Ferreira P."/>
            <person name="Findley K."/>
            <person name="Foster B."/>
            <person name="Gaskell J."/>
            <person name="Glotzer D."/>
            <person name="Gorecki P."/>
            <person name="Heitman J."/>
            <person name="Hesse C."/>
            <person name="Hori C."/>
            <person name="Igarashi K."/>
            <person name="Jurgens J.A."/>
            <person name="Kallen N."/>
            <person name="Kersten P."/>
            <person name="Kohler A."/>
            <person name="Kuees U."/>
            <person name="Kumar T.K.A."/>
            <person name="Kuo A."/>
            <person name="LaButti K."/>
            <person name="Larrondo L.F."/>
            <person name="Lindquist E."/>
            <person name="Ling A."/>
            <person name="Lombard V."/>
            <person name="Lucas S."/>
            <person name="Lundell T."/>
            <person name="Martin R."/>
            <person name="McLaughlin D.J."/>
            <person name="Morgenstern I."/>
            <person name="Morin E."/>
            <person name="Murat C."/>
            <person name="Nagy L.G."/>
            <person name="Nolan M."/>
            <person name="Ohm R.A."/>
            <person name="Patyshakuliyeva A."/>
            <person name="Rokas A."/>
            <person name="Ruiz-Duenas F.J."/>
            <person name="Sabat G."/>
            <person name="Salamov A."/>
            <person name="Samejima M."/>
            <person name="Schmutz J."/>
            <person name="Slot J.C."/>
            <person name="St John F."/>
            <person name="Stenlid J."/>
            <person name="Sun H."/>
            <person name="Sun S."/>
            <person name="Syed K."/>
            <person name="Tsang A."/>
            <person name="Wiebenga A."/>
            <person name="Young D."/>
            <person name="Pisabarro A."/>
            <person name="Eastwood D.C."/>
            <person name="Martin F."/>
            <person name="Cullen D."/>
            <person name="Grigoriev I.V."/>
            <person name="Hibbett D.S."/>
        </authorList>
    </citation>
    <scope>NUCLEOTIDE SEQUENCE [LARGE SCALE GENOMIC DNA]</scope>
    <source>
        <strain evidence="1 2">DJM-731 SS1</strain>
    </source>
</reference>
<dbReference type="EMBL" id="JH795868">
    <property type="protein sequence ID" value="EJT99846.1"/>
    <property type="molecule type" value="Genomic_DNA"/>
</dbReference>
<organism evidence="1 2">
    <name type="scientific">Dacryopinax primogenitus (strain DJM 731)</name>
    <name type="common">Brown rot fungus</name>
    <dbReference type="NCBI Taxonomy" id="1858805"/>
    <lineage>
        <taxon>Eukaryota</taxon>
        <taxon>Fungi</taxon>
        <taxon>Dikarya</taxon>
        <taxon>Basidiomycota</taxon>
        <taxon>Agaricomycotina</taxon>
        <taxon>Dacrymycetes</taxon>
        <taxon>Dacrymycetales</taxon>
        <taxon>Dacrymycetaceae</taxon>
        <taxon>Dacryopinax</taxon>
    </lineage>
</organism>
<accession>M5G1T0</accession>
<dbReference type="Proteomes" id="UP000030653">
    <property type="component" value="Unassembled WGS sequence"/>
</dbReference>
<protein>
    <submittedName>
        <fullName evidence="1">Uncharacterized protein</fullName>
    </submittedName>
</protein>
<dbReference type="GeneID" id="63683916"/>